<dbReference type="CDD" id="cd06261">
    <property type="entry name" value="TM_PBP2"/>
    <property type="match status" value="1"/>
</dbReference>
<dbReference type="SUPFAM" id="SSF161098">
    <property type="entry name" value="MetI-like"/>
    <property type="match status" value="1"/>
</dbReference>
<comment type="caution">
    <text evidence="8">The sequence shown here is derived from an EMBL/GenBank/DDBJ whole genome shotgun (WGS) entry which is preliminary data.</text>
</comment>
<accession>A0A1Q5Q010</accession>
<dbReference type="Proteomes" id="UP000185628">
    <property type="component" value="Unassembled WGS sequence"/>
</dbReference>
<feature type="transmembrane region" description="Helical" evidence="6">
    <location>
        <begin position="93"/>
        <end position="112"/>
    </location>
</feature>
<evidence type="ECO:0000313" key="9">
    <source>
        <dbReference type="Proteomes" id="UP000185628"/>
    </source>
</evidence>
<dbReference type="InterPro" id="IPR035906">
    <property type="entry name" value="MetI-like_sf"/>
</dbReference>
<organism evidence="8 9">
    <name type="scientific">Bowdeniella nasicola</name>
    <dbReference type="NCBI Taxonomy" id="208480"/>
    <lineage>
        <taxon>Bacteria</taxon>
        <taxon>Bacillati</taxon>
        <taxon>Actinomycetota</taxon>
        <taxon>Actinomycetes</taxon>
        <taxon>Actinomycetales</taxon>
        <taxon>Actinomycetaceae</taxon>
        <taxon>Bowdeniella</taxon>
    </lineage>
</organism>
<keyword evidence="4 6" id="KW-1133">Transmembrane helix</keyword>
<gene>
    <name evidence="8" type="ORF">BSZ39_11575</name>
</gene>
<feature type="transmembrane region" description="Helical" evidence="6">
    <location>
        <begin position="189"/>
        <end position="212"/>
    </location>
</feature>
<dbReference type="PANTHER" id="PTHR30177">
    <property type="entry name" value="GLYCINE BETAINE/L-PROLINE TRANSPORT SYSTEM PERMEASE PROTEIN PROW"/>
    <property type="match status" value="1"/>
</dbReference>
<feature type="transmembrane region" description="Helical" evidence="6">
    <location>
        <begin position="63"/>
        <end position="87"/>
    </location>
</feature>
<evidence type="ECO:0000313" key="8">
    <source>
        <dbReference type="EMBL" id="OKL53045.1"/>
    </source>
</evidence>
<evidence type="ECO:0000256" key="6">
    <source>
        <dbReference type="RuleBase" id="RU363032"/>
    </source>
</evidence>
<evidence type="ECO:0000256" key="2">
    <source>
        <dbReference type="ARBA" id="ARBA00022448"/>
    </source>
</evidence>
<keyword evidence="2 6" id="KW-0813">Transport</keyword>
<dbReference type="RefSeq" id="WP_073717480.1">
    <property type="nucleotide sequence ID" value="NZ_MQVR01000095.1"/>
</dbReference>
<dbReference type="AlphaFoldDB" id="A0A1Q5Q010"/>
<comment type="similarity">
    <text evidence="6">Belongs to the binding-protein-dependent transport system permease family.</text>
</comment>
<dbReference type="OrthoDB" id="5244012at2"/>
<name>A0A1Q5Q010_9ACTO</name>
<feature type="transmembrane region" description="Helical" evidence="6">
    <location>
        <begin position="153"/>
        <end position="177"/>
    </location>
</feature>
<dbReference type="InterPro" id="IPR000515">
    <property type="entry name" value="MetI-like"/>
</dbReference>
<dbReference type="GO" id="GO:0031460">
    <property type="term" value="P:glycine betaine transport"/>
    <property type="evidence" value="ECO:0007669"/>
    <property type="project" value="TreeGrafter"/>
</dbReference>
<feature type="domain" description="ABC transmembrane type-1" evidence="7">
    <location>
        <begin position="27"/>
        <end position="206"/>
    </location>
</feature>
<keyword evidence="9" id="KW-1185">Reference proteome</keyword>
<dbReference type="Pfam" id="PF00528">
    <property type="entry name" value="BPD_transp_1"/>
    <property type="match status" value="1"/>
</dbReference>
<dbReference type="Gene3D" id="1.10.3720.10">
    <property type="entry name" value="MetI-like"/>
    <property type="match status" value="1"/>
</dbReference>
<evidence type="ECO:0000256" key="5">
    <source>
        <dbReference type="ARBA" id="ARBA00023136"/>
    </source>
</evidence>
<sequence length="240" mass="25065">MSILSDTWQWFTDPANWTGSTGVPIRLAEHLGYTALAVGLAAIIAVPLGLYIGHTSRGRNIAVLLTGALRAIPTLGLLTFLVLLLGIGLIPPIVALAILCIPPLLAGIYSSIESVSRAVIDASRAQGMTESQILTQVELPLASPLIVGGLRSAVLQVIATATVAAFVPLGGLGRYIIDGLAVRDLPRVLAGSIIVVALAFIIDLLFAGLQAYATSQANPAARTRSTQRSLDPEIDLEVHP</sequence>
<feature type="transmembrane region" description="Helical" evidence="6">
    <location>
        <begin position="31"/>
        <end position="51"/>
    </location>
</feature>
<evidence type="ECO:0000256" key="4">
    <source>
        <dbReference type="ARBA" id="ARBA00022989"/>
    </source>
</evidence>
<reference evidence="9" key="1">
    <citation type="submission" date="2016-12" db="EMBL/GenBank/DDBJ databases">
        <authorList>
            <person name="Meng X."/>
        </authorList>
    </citation>
    <scope>NUCLEOTIDE SEQUENCE [LARGE SCALE GENOMIC DNA]</scope>
    <source>
        <strain evidence="9">DSM 19116</strain>
    </source>
</reference>
<dbReference type="PANTHER" id="PTHR30177:SF33">
    <property type="entry name" value="POSSIBLE OSMOPROTECTANT (GLYCINE BETAINE_CARNITINE_CHOLINE_L-PROLINE) TRANSPORT INTEGRAL MEMBRANE PROTEIN ABC TRANSPORTER PROZ"/>
    <property type="match status" value="1"/>
</dbReference>
<proteinExistence type="inferred from homology"/>
<dbReference type="GO" id="GO:0005886">
    <property type="term" value="C:plasma membrane"/>
    <property type="evidence" value="ECO:0007669"/>
    <property type="project" value="UniProtKB-SubCell"/>
</dbReference>
<dbReference type="GO" id="GO:0055085">
    <property type="term" value="P:transmembrane transport"/>
    <property type="evidence" value="ECO:0007669"/>
    <property type="project" value="InterPro"/>
</dbReference>
<evidence type="ECO:0000256" key="1">
    <source>
        <dbReference type="ARBA" id="ARBA00004141"/>
    </source>
</evidence>
<evidence type="ECO:0000256" key="3">
    <source>
        <dbReference type="ARBA" id="ARBA00022692"/>
    </source>
</evidence>
<dbReference type="InterPro" id="IPR051204">
    <property type="entry name" value="ABC_transp_perm/SBD"/>
</dbReference>
<protein>
    <submittedName>
        <fullName evidence="8">Glycine/betaine ABC transporter permease</fullName>
    </submittedName>
</protein>
<dbReference type="PROSITE" id="PS50928">
    <property type="entry name" value="ABC_TM1"/>
    <property type="match status" value="1"/>
</dbReference>
<dbReference type="STRING" id="208480.SAMN02910418_00329"/>
<keyword evidence="5 6" id="KW-0472">Membrane</keyword>
<evidence type="ECO:0000259" key="7">
    <source>
        <dbReference type="PROSITE" id="PS50928"/>
    </source>
</evidence>
<dbReference type="EMBL" id="MQVR01000095">
    <property type="protein sequence ID" value="OKL53045.1"/>
    <property type="molecule type" value="Genomic_DNA"/>
</dbReference>
<comment type="subcellular location">
    <subcellularLocation>
        <location evidence="6">Cell membrane</location>
        <topology evidence="6">Multi-pass membrane protein</topology>
    </subcellularLocation>
    <subcellularLocation>
        <location evidence="1">Membrane</location>
        <topology evidence="1">Multi-pass membrane protein</topology>
    </subcellularLocation>
</comment>
<keyword evidence="3 6" id="KW-0812">Transmembrane</keyword>